<dbReference type="EMBL" id="JAKOGG010000006">
    <property type="protein sequence ID" value="MCS4556996.1"/>
    <property type="molecule type" value="Genomic_DNA"/>
</dbReference>
<proteinExistence type="predicted"/>
<reference evidence="4" key="1">
    <citation type="submission" date="2023-07" db="EMBL/GenBank/DDBJ databases">
        <title>Shewanella mangrovi sp. nov., an acetaldehyde- degrading bacterium isolated from mangrove sediment.</title>
        <authorList>
            <person name="Liu Y."/>
        </authorList>
    </citation>
    <scope>NUCLEOTIDE SEQUENCE [LARGE SCALE GENOMIC DNA]</scope>
    <source>
        <strain evidence="4">C32</strain>
    </source>
</reference>
<dbReference type="PIRSF" id="PIRSF028063">
    <property type="entry name" value="UCP028063"/>
    <property type="match status" value="1"/>
</dbReference>
<feature type="domain" description="DUF2726" evidence="2">
    <location>
        <begin position="44"/>
        <end position="166"/>
    </location>
</feature>
<evidence type="ECO:0000256" key="1">
    <source>
        <dbReference type="SAM" id="Phobius"/>
    </source>
</evidence>
<sequence>MDWTELNMESALLVVFVCIVLLVVIQLFTNKSHQAQYSYQSTQFLLTKAERSFYGALVQAIGNDALVFAKVRIADVLVPKSGMNRTNWQRAFNKVSAKHFDFVLCRKDDCSFILAVELDDASHNTKKAQQRDEFVNSACASAGFSLLRIKAARAYVIADLRQQVNDVINTSDSITNGEVIIAPEAYSDVPAVNEAETAPHIQTEQKIDELTPRTCPKCGEVMVLRTAKSGSNAGNEFGDAVHFLNAVVLWSKVASFRVTGLIEPI</sequence>
<dbReference type="RefSeq" id="WP_238896416.1">
    <property type="nucleotide sequence ID" value="NZ_JAKOGG010000006.1"/>
</dbReference>
<feature type="transmembrane region" description="Helical" evidence="1">
    <location>
        <begin position="12"/>
        <end position="29"/>
    </location>
</feature>
<accession>A0ABT2FP74</accession>
<evidence type="ECO:0000313" key="3">
    <source>
        <dbReference type="EMBL" id="MCS4556996.1"/>
    </source>
</evidence>
<dbReference type="InterPro" id="IPR014538">
    <property type="entry name" value="UCP028063_topo_Znf"/>
</dbReference>
<gene>
    <name evidence="3" type="ORF">L9G74_11125</name>
</gene>
<organism evidence="3 4">
    <name type="scientific">Shewanella electrica</name>
    <dbReference type="NCBI Taxonomy" id="515560"/>
    <lineage>
        <taxon>Bacteria</taxon>
        <taxon>Pseudomonadati</taxon>
        <taxon>Pseudomonadota</taxon>
        <taxon>Gammaproteobacteria</taxon>
        <taxon>Alteromonadales</taxon>
        <taxon>Shewanellaceae</taxon>
        <taxon>Shewanella</taxon>
    </lineage>
</organism>
<keyword evidence="1" id="KW-0472">Membrane</keyword>
<evidence type="ECO:0000313" key="4">
    <source>
        <dbReference type="Proteomes" id="UP001201549"/>
    </source>
</evidence>
<keyword evidence="1" id="KW-0812">Transmembrane</keyword>
<dbReference type="InterPro" id="IPR024402">
    <property type="entry name" value="DUF2726"/>
</dbReference>
<keyword evidence="1" id="KW-1133">Transmembrane helix</keyword>
<keyword evidence="4" id="KW-1185">Reference proteome</keyword>
<protein>
    <submittedName>
        <fullName evidence="3">DUF2726 domain-containing protein</fullName>
    </submittedName>
</protein>
<evidence type="ECO:0000259" key="2">
    <source>
        <dbReference type="Pfam" id="PF10881"/>
    </source>
</evidence>
<name>A0ABT2FP74_9GAMM</name>
<dbReference type="Pfam" id="PF10881">
    <property type="entry name" value="DUF2726"/>
    <property type="match status" value="1"/>
</dbReference>
<dbReference type="Proteomes" id="UP001201549">
    <property type="component" value="Unassembled WGS sequence"/>
</dbReference>
<comment type="caution">
    <text evidence="3">The sequence shown here is derived from an EMBL/GenBank/DDBJ whole genome shotgun (WGS) entry which is preliminary data.</text>
</comment>